<dbReference type="Proteomes" id="UP000521017">
    <property type="component" value="Unassembled WGS sequence"/>
</dbReference>
<dbReference type="EMBL" id="JACHCC010000019">
    <property type="protein sequence ID" value="MBB6503004.1"/>
    <property type="molecule type" value="Genomic_DNA"/>
</dbReference>
<name>A0A7X0J993_9SPHI</name>
<proteinExistence type="predicted"/>
<gene>
    <name evidence="1" type="ORF">HDF25_005190</name>
</gene>
<protein>
    <submittedName>
        <fullName evidence="1">Uncharacterized protein (TIGR04141 family)</fullName>
    </submittedName>
</protein>
<dbReference type="InterPro" id="IPR026487">
    <property type="entry name" value="CHP04141"/>
</dbReference>
<reference evidence="1 2" key="1">
    <citation type="submission" date="2020-08" db="EMBL/GenBank/DDBJ databases">
        <title>Genomic Encyclopedia of Type Strains, Phase IV (KMG-V): Genome sequencing to study the core and pangenomes of soil and plant-associated prokaryotes.</title>
        <authorList>
            <person name="Whitman W."/>
        </authorList>
    </citation>
    <scope>NUCLEOTIDE SEQUENCE [LARGE SCALE GENOMIC DNA]</scope>
    <source>
        <strain evidence="1 2">M2T3</strain>
    </source>
</reference>
<dbReference type="Pfam" id="PF19614">
    <property type="entry name" value="DUF6119"/>
    <property type="match status" value="1"/>
</dbReference>
<accession>A0A7X0J993</accession>
<evidence type="ECO:0000313" key="1">
    <source>
        <dbReference type="EMBL" id="MBB6503004.1"/>
    </source>
</evidence>
<organism evidence="1 2">
    <name type="scientific">Pedobacter cryoconitis</name>
    <dbReference type="NCBI Taxonomy" id="188932"/>
    <lineage>
        <taxon>Bacteria</taxon>
        <taxon>Pseudomonadati</taxon>
        <taxon>Bacteroidota</taxon>
        <taxon>Sphingobacteriia</taxon>
        <taxon>Sphingobacteriales</taxon>
        <taxon>Sphingobacteriaceae</taxon>
        <taxon>Pedobacter</taxon>
    </lineage>
</organism>
<sequence length="595" mass="70272">MTIVPNIFKIDKLHKDLHELKDTIEIIKNIIFRSYSKKKREIDHQNPRLNNFRKDNINYYLHTYTTKEKDSDWSTFLPEELKENEKFSQTSVNLILFIESEHELFAIVGGSAYWIIANFIDHLFGLLTYDRIISLENDFATSTKSRGLTGQRVGMSEQYRDEYRMINYLQFGKVPKELHIKLANETSVLHFSKFLSKPAENMQIAVGRAFKINKEVDFNKLHVLINELSTIMTMVPKDFLSSYIQIREWKYLEELRALLMRKIYDNIPYLLRTDFDPRGIFEFDFCNPNKIEAFYEAEHYELVERTESGKKKDGLFKTVLNKDEIYPEVIKRAYHLHSNNQRNIMFYLYGVHIQCYIGRKQTATSGFMFHFNAEFSLRNESVFLVDGKWYKLKNSFIDSLIDQTERILRNSKLMNSIVYEPWAYNAVNSKYGDEGDYNLLYDGVKNYIVFDKVIVEGVELCDILHISGKEIYLIHVKQGFSAKVRELTNQILISARRLQEAIKSKQKEYFDKLYHGLLLRNRSTNGLTIDEFYNIFIMNKPIYVFATASQLTDDLIIEDNMRKYDSNIARFSLTTCYGEMQTNFYELKTVQITRG</sequence>
<evidence type="ECO:0000313" key="2">
    <source>
        <dbReference type="Proteomes" id="UP000521017"/>
    </source>
</evidence>
<dbReference type="RefSeq" id="WP_184629245.1">
    <property type="nucleotide sequence ID" value="NZ_JACHCC010000019.1"/>
</dbReference>
<dbReference type="AlphaFoldDB" id="A0A7X0J993"/>
<comment type="caution">
    <text evidence="1">The sequence shown here is derived from an EMBL/GenBank/DDBJ whole genome shotgun (WGS) entry which is preliminary data.</text>
</comment>
<dbReference type="NCBIfam" id="TIGR04141">
    <property type="entry name" value="TIGR04141 family sporadically distributed protein"/>
    <property type="match status" value="1"/>
</dbReference>